<feature type="chain" id="PRO_5047398897" description="Glycine zipper domain-containing protein" evidence="2">
    <location>
        <begin position="22"/>
        <end position="242"/>
    </location>
</feature>
<evidence type="ECO:0000256" key="1">
    <source>
        <dbReference type="SAM" id="MobiDB-lite"/>
    </source>
</evidence>
<feature type="domain" description="Glycine zipper" evidence="3">
    <location>
        <begin position="34"/>
        <end position="76"/>
    </location>
</feature>
<dbReference type="InterPro" id="IPR039567">
    <property type="entry name" value="Gly-zipper"/>
</dbReference>
<protein>
    <recommendedName>
        <fullName evidence="3">Glycine zipper domain-containing protein</fullName>
    </recommendedName>
</protein>
<evidence type="ECO:0000256" key="2">
    <source>
        <dbReference type="SAM" id="SignalP"/>
    </source>
</evidence>
<dbReference type="Proteomes" id="UP001416858">
    <property type="component" value="Unassembled WGS sequence"/>
</dbReference>
<sequence length="242" mass="25596">MYKQSLIAIVVVASTLNVASAQDHTHRRRGVILGGLAGAAIGAAIGDKGNNETAGALIGGAVGAIAGGTIGNEKDARIEHNRIYHSAPPQHVHSYPGYPQPAYPHSGYPQYRSTSPYPSGLPYSPSSAYSGHSSVEVVPPPTVYRSRPDWQSEPQYLGPLSPLDVVSMKRRGISDTAVVNHLQTYGITMPLSVRDIIGMHDQGVSEYVIDAMQVAPVMQSAPQNSSTRTSPILGSPTLHGPQ</sequence>
<proteinExistence type="predicted"/>
<dbReference type="Pfam" id="PF13488">
    <property type="entry name" value="Gly-zipper_Omp"/>
    <property type="match status" value="1"/>
</dbReference>
<organism evidence="4 5">
    <name type="scientific">Novipirellula caenicola</name>
    <dbReference type="NCBI Taxonomy" id="1536901"/>
    <lineage>
        <taxon>Bacteria</taxon>
        <taxon>Pseudomonadati</taxon>
        <taxon>Planctomycetota</taxon>
        <taxon>Planctomycetia</taxon>
        <taxon>Pirellulales</taxon>
        <taxon>Pirellulaceae</taxon>
        <taxon>Novipirellula</taxon>
    </lineage>
</organism>
<evidence type="ECO:0000259" key="3">
    <source>
        <dbReference type="Pfam" id="PF13488"/>
    </source>
</evidence>
<reference evidence="4 5" key="1">
    <citation type="submission" date="2024-02" db="EMBL/GenBank/DDBJ databases">
        <title>Rhodopirellula caenicola NBRC 110016.</title>
        <authorList>
            <person name="Ichikawa N."/>
            <person name="Katano-Makiyama Y."/>
            <person name="Hidaka K."/>
        </authorList>
    </citation>
    <scope>NUCLEOTIDE SEQUENCE [LARGE SCALE GENOMIC DNA]</scope>
    <source>
        <strain evidence="4 5">NBRC 110016</strain>
    </source>
</reference>
<gene>
    <name evidence="4" type="ORF">Rcae01_06226</name>
</gene>
<keyword evidence="5" id="KW-1185">Reference proteome</keyword>
<evidence type="ECO:0000313" key="5">
    <source>
        <dbReference type="Proteomes" id="UP001416858"/>
    </source>
</evidence>
<evidence type="ECO:0000313" key="4">
    <source>
        <dbReference type="EMBL" id="GAA5510716.1"/>
    </source>
</evidence>
<dbReference type="RefSeq" id="WP_345688865.1">
    <property type="nucleotide sequence ID" value="NZ_BAABRO010000027.1"/>
</dbReference>
<accession>A0ABP9W0V4</accession>
<comment type="caution">
    <text evidence="4">The sequence shown here is derived from an EMBL/GenBank/DDBJ whole genome shotgun (WGS) entry which is preliminary data.</text>
</comment>
<keyword evidence="2" id="KW-0732">Signal</keyword>
<feature type="signal peptide" evidence="2">
    <location>
        <begin position="1"/>
        <end position="21"/>
    </location>
</feature>
<feature type="compositionally biased region" description="Polar residues" evidence="1">
    <location>
        <begin position="220"/>
        <end position="232"/>
    </location>
</feature>
<dbReference type="EMBL" id="BAABRO010000027">
    <property type="protein sequence ID" value="GAA5510716.1"/>
    <property type="molecule type" value="Genomic_DNA"/>
</dbReference>
<name>A0ABP9W0V4_9BACT</name>
<feature type="region of interest" description="Disordered" evidence="1">
    <location>
        <begin position="219"/>
        <end position="242"/>
    </location>
</feature>